<evidence type="ECO:0000313" key="1">
    <source>
        <dbReference type="EMBL" id="CEK89799.1"/>
    </source>
</evidence>
<proteinExistence type="predicted"/>
<reference evidence="1" key="1">
    <citation type="submission" date="2014-12" db="EMBL/GenBank/DDBJ databases">
        <title>Insight into the proteome of Arion vulgaris.</title>
        <authorList>
            <person name="Aradska J."/>
            <person name="Bulat T."/>
            <person name="Smidak R."/>
            <person name="Sarate P."/>
            <person name="Gangsoo J."/>
            <person name="Sialana F."/>
            <person name="Bilban M."/>
            <person name="Lubec G."/>
        </authorList>
    </citation>
    <scope>NUCLEOTIDE SEQUENCE</scope>
    <source>
        <tissue evidence="1">Skin</tissue>
    </source>
</reference>
<sequence length="59" mass="6636">MRGSPLCCSMMQQPNQGSVFSFITTKFPTGHVKLCYTLEMYPNVEARGSSHLESLCLYD</sequence>
<organism evidence="1">
    <name type="scientific">Arion vulgaris</name>
    <dbReference type="NCBI Taxonomy" id="1028688"/>
    <lineage>
        <taxon>Eukaryota</taxon>
        <taxon>Metazoa</taxon>
        <taxon>Spiralia</taxon>
        <taxon>Lophotrochozoa</taxon>
        <taxon>Mollusca</taxon>
        <taxon>Gastropoda</taxon>
        <taxon>Heterobranchia</taxon>
        <taxon>Euthyneura</taxon>
        <taxon>Panpulmonata</taxon>
        <taxon>Eupulmonata</taxon>
        <taxon>Stylommatophora</taxon>
        <taxon>Helicina</taxon>
        <taxon>Arionoidea</taxon>
        <taxon>Arionidae</taxon>
        <taxon>Arion</taxon>
    </lineage>
</organism>
<protein>
    <submittedName>
        <fullName evidence="1">Uncharacterized protein</fullName>
    </submittedName>
</protein>
<name>A0A0B7B8Y6_9EUPU</name>
<accession>A0A0B7B8Y6</accession>
<dbReference type="AlphaFoldDB" id="A0A0B7B8Y6"/>
<gene>
    <name evidence="1" type="primary">ORF172983</name>
</gene>
<dbReference type="EMBL" id="HACG01042934">
    <property type="protein sequence ID" value="CEK89799.1"/>
    <property type="molecule type" value="Transcribed_RNA"/>
</dbReference>